<organism evidence="1 2">
    <name type="scientific">Hungatella effluvii</name>
    <dbReference type="NCBI Taxonomy" id="1096246"/>
    <lineage>
        <taxon>Bacteria</taxon>
        <taxon>Bacillati</taxon>
        <taxon>Bacillota</taxon>
        <taxon>Clostridia</taxon>
        <taxon>Lachnospirales</taxon>
        <taxon>Lachnospiraceae</taxon>
        <taxon>Hungatella</taxon>
    </lineage>
</organism>
<comment type="caution">
    <text evidence="1">The sequence shown here is derived from an EMBL/GenBank/DDBJ whole genome shotgun (WGS) entry which is preliminary data.</text>
</comment>
<reference evidence="1 2" key="1">
    <citation type="submission" date="2018-05" db="EMBL/GenBank/DDBJ databases">
        <title>Genomic Encyclopedia of Type Strains, Phase IV (KMG-IV): sequencing the most valuable type-strain genomes for metagenomic binning, comparative biology and taxonomic classification.</title>
        <authorList>
            <person name="Goeker M."/>
        </authorList>
    </citation>
    <scope>NUCLEOTIDE SEQUENCE [LARGE SCALE GENOMIC DNA]</scope>
    <source>
        <strain evidence="1 2">DSM 24995</strain>
    </source>
</reference>
<dbReference type="RefSeq" id="WP_110322047.1">
    <property type="nucleotide sequence ID" value="NZ_QJKD01000002.1"/>
</dbReference>
<dbReference type="EMBL" id="QJKD01000002">
    <property type="protein sequence ID" value="PXX56258.1"/>
    <property type="molecule type" value="Genomic_DNA"/>
</dbReference>
<dbReference type="GeneID" id="86060517"/>
<dbReference type="Proteomes" id="UP000248057">
    <property type="component" value="Unassembled WGS sequence"/>
</dbReference>
<evidence type="ECO:0000313" key="1">
    <source>
        <dbReference type="EMBL" id="PXX56258.1"/>
    </source>
</evidence>
<protein>
    <submittedName>
        <fullName evidence="1">Uncharacterized protein</fullName>
    </submittedName>
</protein>
<keyword evidence="2" id="KW-1185">Reference proteome</keyword>
<proteinExistence type="predicted"/>
<accession>A0A2V3YAQ9</accession>
<gene>
    <name evidence="1" type="ORF">DFR60_102533</name>
</gene>
<name>A0A2V3YAQ9_9FIRM</name>
<evidence type="ECO:0000313" key="2">
    <source>
        <dbReference type="Proteomes" id="UP000248057"/>
    </source>
</evidence>
<sequence>MANDIKGELAKRASGSEAQAVKLAKLTPECFPRIALSVIKNTPKLAECSPMSFIAALIKQLY</sequence>
<dbReference type="AlphaFoldDB" id="A0A2V3YAQ9"/>